<gene>
    <name evidence="2" type="ORF">A8135_13740</name>
</gene>
<protein>
    <recommendedName>
        <fullName evidence="4">SGNH hydrolase-type esterase domain-containing protein</fullName>
    </recommendedName>
</protein>
<evidence type="ECO:0000313" key="2">
    <source>
        <dbReference type="EMBL" id="OCH97555.1"/>
    </source>
</evidence>
<keyword evidence="1" id="KW-1133">Transmembrane helix</keyword>
<dbReference type="Proteomes" id="UP000093336">
    <property type="component" value="Unassembled WGS sequence"/>
</dbReference>
<keyword evidence="1" id="KW-0812">Transmembrane</keyword>
<evidence type="ECO:0008006" key="4">
    <source>
        <dbReference type="Google" id="ProtNLM"/>
    </source>
</evidence>
<sequence>MGLGMKIRQKKSFNYIKTLLLTTFLLPSLLILGGIFYLFFCLNHQDLEKESRLINIRLLPYDFREIAVYLFANRVKNSADDKKQVLCVFGDSQVFGHRFPSQDVFHNKINKYAKNIKAYNFAIIDGHLIDILRVMKIVESTKLHCNFVAFNLDPAHLKANRNVGYKLPEPHIKHGIAEAAIDILRSKNIVWFGNFISLKKMDFFANKQPQPVGFAMTMKKDYYENLDERTAFFKLDAVINQARKISNHIIIFTSPVHYSEYNKKPYNYNWDPISPQIKLLTFCQKYEGVKCIDWSNYLDKSMFFDLIHLNPRGHQQLGKLVAKEVDNLRIQTT</sequence>
<dbReference type="EMBL" id="LYOZ01000030">
    <property type="protein sequence ID" value="OCH97555.1"/>
    <property type="molecule type" value="Genomic_DNA"/>
</dbReference>
<proteinExistence type="predicted"/>
<accession>A0ABX2XSJ5</accession>
<organism evidence="2 3">
    <name type="scientific">Legionella jamestowniensis</name>
    <dbReference type="NCBI Taxonomy" id="455"/>
    <lineage>
        <taxon>Bacteria</taxon>
        <taxon>Pseudomonadati</taxon>
        <taxon>Pseudomonadota</taxon>
        <taxon>Gammaproteobacteria</taxon>
        <taxon>Legionellales</taxon>
        <taxon>Legionellaceae</taxon>
        <taxon>Legionella</taxon>
    </lineage>
</organism>
<keyword evidence="1" id="KW-0472">Membrane</keyword>
<feature type="transmembrane region" description="Helical" evidence="1">
    <location>
        <begin position="20"/>
        <end position="40"/>
    </location>
</feature>
<name>A0ABX2XSJ5_9GAMM</name>
<dbReference type="SUPFAM" id="SSF52266">
    <property type="entry name" value="SGNH hydrolase"/>
    <property type="match status" value="1"/>
</dbReference>
<dbReference type="Gene3D" id="3.40.50.1110">
    <property type="entry name" value="SGNH hydrolase"/>
    <property type="match status" value="1"/>
</dbReference>
<evidence type="ECO:0000256" key="1">
    <source>
        <dbReference type="SAM" id="Phobius"/>
    </source>
</evidence>
<dbReference type="InterPro" id="IPR036514">
    <property type="entry name" value="SGNH_hydro_sf"/>
</dbReference>
<evidence type="ECO:0000313" key="3">
    <source>
        <dbReference type="Proteomes" id="UP000093336"/>
    </source>
</evidence>
<keyword evidence="3" id="KW-1185">Reference proteome</keyword>
<reference evidence="2 3" key="1">
    <citation type="submission" date="2016-05" db="EMBL/GenBank/DDBJ databases">
        <authorList>
            <person name="Prochazka B."/>
            <person name="Indra A."/>
            <person name="Hasenberger P."/>
            <person name="Blaschitz M."/>
            <person name="Wagner L."/>
            <person name="Wewalka G."/>
            <person name="Sorschag S."/>
            <person name="Schmid D."/>
            <person name="Ruppitsch W."/>
        </authorList>
    </citation>
    <scope>NUCLEOTIDE SEQUENCE [LARGE SCALE GENOMIC DNA]</scope>
    <source>
        <strain evidence="2 3">974010_12</strain>
    </source>
</reference>
<comment type="caution">
    <text evidence="2">The sequence shown here is derived from an EMBL/GenBank/DDBJ whole genome shotgun (WGS) entry which is preliminary data.</text>
</comment>